<keyword evidence="4 10" id="KW-1134">Transmembrane beta strand</keyword>
<keyword evidence="7 10" id="KW-0472">Membrane</keyword>
<dbReference type="RefSeq" id="WP_186942397.1">
    <property type="nucleotide sequence ID" value="NZ_JACOGA010000010.1"/>
</dbReference>
<evidence type="ECO:0000256" key="11">
    <source>
        <dbReference type="RuleBase" id="RU003357"/>
    </source>
</evidence>
<evidence type="ECO:0000256" key="10">
    <source>
        <dbReference type="PROSITE-ProRule" id="PRU01360"/>
    </source>
</evidence>
<evidence type="ECO:0000256" key="9">
    <source>
        <dbReference type="ARBA" id="ARBA00023237"/>
    </source>
</evidence>
<dbReference type="PANTHER" id="PTHR40980">
    <property type="entry name" value="PLUG DOMAIN-CONTAINING PROTEIN"/>
    <property type="match status" value="1"/>
</dbReference>
<comment type="similarity">
    <text evidence="2 10 11">Belongs to the TonB-dependent receptor family.</text>
</comment>
<evidence type="ECO:0000259" key="15">
    <source>
        <dbReference type="Pfam" id="PF07715"/>
    </source>
</evidence>
<dbReference type="EMBL" id="JACOGA010000010">
    <property type="protein sequence ID" value="MBC3874412.1"/>
    <property type="molecule type" value="Genomic_DNA"/>
</dbReference>
<evidence type="ECO:0000256" key="6">
    <source>
        <dbReference type="ARBA" id="ARBA00023077"/>
    </source>
</evidence>
<feature type="chain" id="PRO_5045872452" evidence="13">
    <location>
        <begin position="28"/>
        <end position="790"/>
    </location>
</feature>
<evidence type="ECO:0000256" key="8">
    <source>
        <dbReference type="ARBA" id="ARBA00023170"/>
    </source>
</evidence>
<evidence type="ECO:0000256" key="1">
    <source>
        <dbReference type="ARBA" id="ARBA00004571"/>
    </source>
</evidence>
<dbReference type="Gene3D" id="2.170.130.10">
    <property type="entry name" value="TonB-dependent receptor, plug domain"/>
    <property type="match status" value="1"/>
</dbReference>
<proteinExistence type="inferred from homology"/>
<evidence type="ECO:0000313" key="16">
    <source>
        <dbReference type="EMBL" id="MBC3874412.1"/>
    </source>
</evidence>
<feature type="domain" description="TonB-dependent receptor plug" evidence="15">
    <location>
        <begin position="118"/>
        <end position="208"/>
    </location>
</feature>
<keyword evidence="6 11" id="KW-0798">TonB box</keyword>
<evidence type="ECO:0000256" key="3">
    <source>
        <dbReference type="ARBA" id="ARBA00022448"/>
    </source>
</evidence>
<gene>
    <name evidence="16" type="ORF">H8K55_12495</name>
</gene>
<reference evidence="16 17" key="1">
    <citation type="submission" date="2020-08" db="EMBL/GenBank/DDBJ databases">
        <title>Novel species isolated from subtropical streams in China.</title>
        <authorList>
            <person name="Lu H."/>
        </authorList>
    </citation>
    <scope>NUCLEOTIDE SEQUENCE [LARGE SCALE GENOMIC DNA]</scope>
    <source>
        <strain evidence="16 17">LX15W</strain>
    </source>
</reference>
<dbReference type="InterPro" id="IPR000531">
    <property type="entry name" value="Beta-barrel_TonB"/>
</dbReference>
<keyword evidence="13" id="KW-0732">Signal</keyword>
<evidence type="ECO:0000256" key="12">
    <source>
        <dbReference type="SAM" id="MobiDB-lite"/>
    </source>
</evidence>
<comment type="subcellular location">
    <subcellularLocation>
        <location evidence="1 10">Cell outer membrane</location>
        <topology evidence="1 10">Multi-pass membrane protein</topology>
    </subcellularLocation>
</comment>
<evidence type="ECO:0000256" key="7">
    <source>
        <dbReference type="ARBA" id="ARBA00023136"/>
    </source>
</evidence>
<evidence type="ECO:0000259" key="14">
    <source>
        <dbReference type="Pfam" id="PF00593"/>
    </source>
</evidence>
<sequence>MTTTSFPLRVVALAIGSAFALSGIAHAQEVQEKSKTEESTKSTEEKSKSSEENKRRNSNAQKNPAQLKPAPTKADATDTKNPSQLQSQLQTQLQKVTVNGTKQSDIDLRRNSIAGKIIVGREELDRDGDFTVGEILKRLPGVTTGGRPGRGGDVRMRGMGGGYTQILVNGERPPRGFSMESLSPDQVERIEVMRGPVAEFSTQAIAGTINIILREEYHPKDIDLKLALGFEQGRVAPNLSITYPGQIGELNYALSASIFHNGQHDYSTSERVEQTDAGVIQLIQDQIDQTNRQSSGIHLTPRFSYKFESGDNLTVQPFLMNSRSHSRNTSTLTQSPETPDPVTHLPPVALANSNSNADSTFFRLNSNFQHRFEDTAKLTIKLGGGIGRSDSDSLRTQYAKNGDQLNVISDVNDTRDTSFSQGGKYTTPIGDKQNLAAGWDFERSQREQKRVSLDNGKPQFTDSGDNLEASTRRLAAYVQSEIDINAQWSGYAGLRWEGIKTHSSKSNYVVDNSTSVFSPIMHAVYRIPDLGKDQIRMSLTSSYRAPALNDVIAVPAISPLNGPTRPDRTGNPNLQPELSRGLDIAYEHYLKSAGIMSVNLFVKNIDNLIRRRTEQVQVGDALRWVNSPVNIGHAIAKGIELEAKFQAQEFFPEGPAIDVRTNYSRFWSNVDDVKGPNNRLDQQPTQTANLGLDYRVSSVPLTLGGNVNWTPAYVNQTSDTQTTSTGIKRQLDMYALWKFSPNMKLRLSASNLQANDFLSGSSLSINGVNYLQSNRSKTYTVFNLRLELKI</sequence>
<feature type="compositionally biased region" description="Basic and acidic residues" evidence="12">
    <location>
        <begin position="29"/>
        <end position="55"/>
    </location>
</feature>
<dbReference type="Proteomes" id="UP000624279">
    <property type="component" value="Unassembled WGS sequence"/>
</dbReference>
<feature type="compositionally biased region" description="Low complexity" evidence="12">
    <location>
        <begin position="83"/>
        <end position="94"/>
    </location>
</feature>
<keyword evidence="3 10" id="KW-0813">Transport</keyword>
<evidence type="ECO:0000256" key="5">
    <source>
        <dbReference type="ARBA" id="ARBA00022692"/>
    </source>
</evidence>
<dbReference type="SUPFAM" id="SSF56935">
    <property type="entry name" value="Porins"/>
    <property type="match status" value="1"/>
</dbReference>
<keyword evidence="5 10" id="KW-0812">Transmembrane</keyword>
<keyword evidence="9 10" id="KW-0998">Cell outer membrane</keyword>
<dbReference type="PROSITE" id="PS52016">
    <property type="entry name" value="TONB_DEPENDENT_REC_3"/>
    <property type="match status" value="1"/>
</dbReference>
<accession>A0ABR6YD10</accession>
<feature type="domain" description="TonB-dependent receptor-like beta-barrel" evidence="14">
    <location>
        <begin position="320"/>
        <end position="752"/>
    </location>
</feature>
<protein>
    <submittedName>
        <fullName evidence="16">TonB-dependent receptor</fullName>
    </submittedName>
</protein>
<evidence type="ECO:0000256" key="4">
    <source>
        <dbReference type="ARBA" id="ARBA00022452"/>
    </source>
</evidence>
<dbReference type="InterPro" id="IPR012910">
    <property type="entry name" value="Plug_dom"/>
</dbReference>
<evidence type="ECO:0000256" key="2">
    <source>
        <dbReference type="ARBA" id="ARBA00009810"/>
    </source>
</evidence>
<dbReference type="PANTHER" id="PTHR40980:SF4">
    <property type="entry name" value="TONB-DEPENDENT RECEPTOR-LIKE BETA-BARREL DOMAIN-CONTAINING PROTEIN"/>
    <property type="match status" value="1"/>
</dbReference>
<dbReference type="Pfam" id="PF07715">
    <property type="entry name" value="Plug"/>
    <property type="match status" value="1"/>
</dbReference>
<evidence type="ECO:0000313" key="17">
    <source>
        <dbReference type="Proteomes" id="UP000624279"/>
    </source>
</evidence>
<feature type="compositionally biased region" description="Polar residues" evidence="12">
    <location>
        <begin position="322"/>
        <end position="337"/>
    </location>
</feature>
<dbReference type="InterPro" id="IPR036942">
    <property type="entry name" value="Beta-barrel_TonB_sf"/>
</dbReference>
<dbReference type="Gene3D" id="2.40.170.20">
    <property type="entry name" value="TonB-dependent receptor, beta-barrel domain"/>
    <property type="match status" value="1"/>
</dbReference>
<organism evidence="16 17">
    <name type="scientific">Undibacterium flavidum</name>
    <dbReference type="NCBI Taxonomy" id="2762297"/>
    <lineage>
        <taxon>Bacteria</taxon>
        <taxon>Pseudomonadati</taxon>
        <taxon>Pseudomonadota</taxon>
        <taxon>Betaproteobacteria</taxon>
        <taxon>Burkholderiales</taxon>
        <taxon>Oxalobacteraceae</taxon>
        <taxon>Undibacterium</taxon>
    </lineage>
</organism>
<feature type="region of interest" description="Disordered" evidence="12">
    <location>
        <begin position="322"/>
        <end position="341"/>
    </location>
</feature>
<evidence type="ECO:0000256" key="13">
    <source>
        <dbReference type="SAM" id="SignalP"/>
    </source>
</evidence>
<dbReference type="Pfam" id="PF00593">
    <property type="entry name" value="TonB_dep_Rec_b-barrel"/>
    <property type="match status" value="1"/>
</dbReference>
<dbReference type="InterPro" id="IPR037066">
    <property type="entry name" value="Plug_dom_sf"/>
</dbReference>
<feature type="signal peptide" evidence="13">
    <location>
        <begin position="1"/>
        <end position="27"/>
    </location>
</feature>
<feature type="region of interest" description="Disordered" evidence="12">
    <location>
        <begin position="28"/>
        <end position="98"/>
    </location>
</feature>
<keyword evidence="17" id="KW-1185">Reference proteome</keyword>
<dbReference type="InterPro" id="IPR039426">
    <property type="entry name" value="TonB-dep_rcpt-like"/>
</dbReference>
<comment type="caution">
    <text evidence="16">The sequence shown here is derived from an EMBL/GenBank/DDBJ whole genome shotgun (WGS) entry which is preliminary data.</text>
</comment>
<name>A0ABR6YD10_9BURK</name>
<keyword evidence="8 16" id="KW-0675">Receptor</keyword>